<evidence type="ECO:0000256" key="1">
    <source>
        <dbReference type="SAM" id="MobiDB-lite"/>
    </source>
</evidence>
<evidence type="ECO:0000313" key="3">
    <source>
        <dbReference type="Proteomes" id="UP000247569"/>
    </source>
</evidence>
<dbReference type="EMBL" id="QJKF01000024">
    <property type="protein sequence ID" value="PXX54605.1"/>
    <property type="molecule type" value="Genomic_DNA"/>
</dbReference>
<sequence>MVAAGALLAGGVVHVESAVARAEESEQKPPPGPWPAPDGRLSIDQVWPGVKAKPELLKLVLEESCITSGSPACTMSKQDIDSIDADTKTDVDELHDIAASQPPADSEKGSQAAAPIAAPSAAALSKTLKNIAKSMSKAKNSAAVRKLADKTQQLERIATWAGHTKNSLGTGAELTTGNVENIAKAAVGTALAFTPVAGDLFSLAISIADGNVHDGICAVVSLAATAVGLVLPPVGAVVAAGLAVYQLGNLLWSFFQAEATPRDWIKNPPATAKELFESGASIGWESIPVGGKKATLVFDRKQHIATQTLLMDSKWGKSNNKNRPVVTYNLLPQKNVMWLSIPKNFPTKDTVVTLNVWQNGDITNAECRFLPVVLTLQCNNLEKRVTISQGRPAVLTVSYIYDPEKVAKSICSGPPCVASRKKGSFLDVYPENQTDKGVQLPLPFTVGLR</sequence>
<name>A0A318JTP4_9NOCA</name>
<evidence type="ECO:0000313" key="2">
    <source>
        <dbReference type="EMBL" id="PXX54605.1"/>
    </source>
</evidence>
<dbReference type="AlphaFoldDB" id="A0A318JTP4"/>
<keyword evidence="3" id="KW-1185">Reference proteome</keyword>
<proteinExistence type="predicted"/>
<feature type="region of interest" description="Disordered" evidence="1">
    <location>
        <begin position="20"/>
        <end position="41"/>
    </location>
</feature>
<gene>
    <name evidence="2" type="ORF">DFR70_12446</name>
</gene>
<protein>
    <submittedName>
        <fullName evidence="2">Uncharacterized protein</fullName>
    </submittedName>
</protein>
<accession>A0A318JTP4</accession>
<organism evidence="2 3">
    <name type="scientific">Nocardia tenerifensis</name>
    <dbReference type="NCBI Taxonomy" id="228006"/>
    <lineage>
        <taxon>Bacteria</taxon>
        <taxon>Bacillati</taxon>
        <taxon>Actinomycetota</taxon>
        <taxon>Actinomycetes</taxon>
        <taxon>Mycobacteriales</taxon>
        <taxon>Nocardiaceae</taxon>
        <taxon>Nocardia</taxon>
    </lineage>
</organism>
<comment type="caution">
    <text evidence="2">The sequence shown here is derived from an EMBL/GenBank/DDBJ whole genome shotgun (WGS) entry which is preliminary data.</text>
</comment>
<dbReference type="Proteomes" id="UP000247569">
    <property type="component" value="Unassembled WGS sequence"/>
</dbReference>
<reference evidence="2 3" key="1">
    <citation type="submission" date="2018-05" db="EMBL/GenBank/DDBJ databases">
        <title>Genomic Encyclopedia of Type Strains, Phase IV (KMG-IV): sequencing the most valuable type-strain genomes for metagenomic binning, comparative biology and taxonomic classification.</title>
        <authorList>
            <person name="Goeker M."/>
        </authorList>
    </citation>
    <scope>NUCLEOTIDE SEQUENCE [LARGE SCALE GENOMIC DNA]</scope>
    <source>
        <strain evidence="2 3">DSM 44704</strain>
    </source>
</reference>